<evidence type="ECO:0000313" key="1">
    <source>
        <dbReference type="EMBL" id="AHG89331.1"/>
    </source>
</evidence>
<dbReference type="AlphaFoldDB" id="W0REX0"/>
<dbReference type="InParanoid" id="W0REX0"/>
<accession>W0REX0</accession>
<dbReference type="HOGENOM" id="CLU_2972968_0_0_0"/>
<dbReference type="KEGG" id="gba:J421_1794"/>
<protein>
    <submittedName>
        <fullName evidence="1">Uncharacterized protein</fullName>
    </submittedName>
</protein>
<sequence>MKKPITPLAHGVIDYTTSAAVAAAPLALGFPAPARRLFGTLAGTYTAVAALTDWSGDR</sequence>
<dbReference type="Proteomes" id="UP000019151">
    <property type="component" value="Chromosome"/>
</dbReference>
<reference evidence="1 2" key="1">
    <citation type="journal article" date="2014" name="Genome Announc.">
        <title>Genome Sequence and Methylome of Soil Bacterium Gemmatirosa kalamazoonensis KBS708T, a Member of the Rarely Cultivated Gemmatimonadetes Phylum.</title>
        <authorList>
            <person name="Debruyn J.M."/>
            <person name="Radosevich M."/>
            <person name="Wommack K.E."/>
            <person name="Polson S.W."/>
            <person name="Hauser L.J."/>
            <person name="Fawaz M.N."/>
            <person name="Korlach J."/>
            <person name="Tsai Y.C."/>
        </authorList>
    </citation>
    <scope>NUCLEOTIDE SEQUENCE [LARGE SCALE GENOMIC DNA]</scope>
    <source>
        <strain evidence="1 2">KBS708</strain>
    </source>
</reference>
<proteinExistence type="predicted"/>
<dbReference type="STRING" id="861299.J421_1794"/>
<keyword evidence="2" id="KW-1185">Reference proteome</keyword>
<name>W0REX0_9BACT</name>
<organism evidence="1 2">
    <name type="scientific">Gemmatirosa kalamazoonensis</name>
    <dbReference type="NCBI Taxonomy" id="861299"/>
    <lineage>
        <taxon>Bacteria</taxon>
        <taxon>Pseudomonadati</taxon>
        <taxon>Gemmatimonadota</taxon>
        <taxon>Gemmatimonadia</taxon>
        <taxon>Gemmatimonadales</taxon>
        <taxon>Gemmatimonadaceae</taxon>
        <taxon>Gemmatirosa</taxon>
    </lineage>
</organism>
<gene>
    <name evidence="1" type="ORF">J421_1794</name>
</gene>
<dbReference type="EMBL" id="CP007128">
    <property type="protein sequence ID" value="AHG89331.1"/>
    <property type="molecule type" value="Genomic_DNA"/>
</dbReference>
<evidence type="ECO:0000313" key="2">
    <source>
        <dbReference type="Proteomes" id="UP000019151"/>
    </source>
</evidence>